<evidence type="ECO:0000259" key="1">
    <source>
        <dbReference type="SMART" id="SM00849"/>
    </source>
</evidence>
<gene>
    <name evidence="2" type="ORF">METZ01_LOCUS4251</name>
</gene>
<dbReference type="InterPro" id="IPR036866">
    <property type="entry name" value="RibonucZ/Hydroxyglut_hydro"/>
</dbReference>
<protein>
    <recommendedName>
        <fullName evidence="1">Metallo-beta-lactamase domain-containing protein</fullName>
    </recommendedName>
</protein>
<dbReference type="PANTHER" id="PTHR42951:SF4">
    <property type="entry name" value="ACYL-COENZYME A THIOESTERASE MBLAC2"/>
    <property type="match status" value="1"/>
</dbReference>
<dbReference type="InterPro" id="IPR050855">
    <property type="entry name" value="NDM-1-like"/>
</dbReference>
<evidence type="ECO:0000313" key="2">
    <source>
        <dbReference type="EMBL" id="SUZ51397.1"/>
    </source>
</evidence>
<reference evidence="2" key="1">
    <citation type="submission" date="2018-05" db="EMBL/GenBank/DDBJ databases">
        <authorList>
            <person name="Lanie J.A."/>
            <person name="Ng W.-L."/>
            <person name="Kazmierczak K.M."/>
            <person name="Andrzejewski T.M."/>
            <person name="Davidsen T.M."/>
            <person name="Wayne K.J."/>
            <person name="Tettelin H."/>
            <person name="Glass J.I."/>
            <person name="Rusch D."/>
            <person name="Podicherti R."/>
            <person name="Tsui H.-C.T."/>
            <person name="Winkler M.E."/>
        </authorList>
    </citation>
    <scope>NUCLEOTIDE SEQUENCE</scope>
</reference>
<name>A0A381NA71_9ZZZZ</name>
<organism evidence="2">
    <name type="scientific">marine metagenome</name>
    <dbReference type="NCBI Taxonomy" id="408172"/>
    <lineage>
        <taxon>unclassified sequences</taxon>
        <taxon>metagenomes</taxon>
        <taxon>ecological metagenomes</taxon>
    </lineage>
</organism>
<feature type="domain" description="Metallo-beta-lactamase" evidence="1">
    <location>
        <begin position="44"/>
        <end position="228"/>
    </location>
</feature>
<sequence length="306" mass="33506">MKKTLLFALAFSFTAAALTAQTQLRLDVIPVQGNVYMLQTATAGGNVGVLPGPDGVLVVDNQVPNLSESVVRGVRSITDEPIRFVVNTHVHVDHIGGNQLMAGMGVTIIAQENVHRRMLRELRIPRGGGRFMPQPPESARPVMTFDRRAIFRMNGEEVQVFHVPPAHTDGDSFIYFVDSDVLHTGDVFRTNMYPIVDVYNGGTVAGMIRAMQIAVDLVGPDTKVIPGHGFGFTDRDGLVEVLDMLTDVRDTIREMVAEGLRLEEVLEAGPTAPYDARWRGSESWTEQDLIPIIYSEVGGAAPTTRN</sequence>
<dbReference type="EMBL" id="UINC01000222">
    <property type="protein sequence ID" value="SUZ51397.1"/>
    <property type="molecule type" value="Genomic_DNA"/>
</dbReference>
<dbReference type="Pfam" id="PF00753">
    <property type="entry name" value="Lactamase_B"/>
    <property type="match status" value="1"/>
</dbReference>
<dbReference type="SUPFAM" id="SSF56281">
    <property type="entry name" value="Metallo-hydrolase/oxidoreductase"/>
    <property type="match status" value="1"/>
</dbReference>
<proteinExistence type="predicted"/>
<dbReference type="Gene3D" id="3.60.15.10">
    <property type="entry name" value="Ribonuclease Z/Hydroxyacylglutathione hydrolase-like"/>
    <property type="match status" value="1"/>
</dbReference>
<dbReference type="InterPro" id="IPR001279">
    <property type="entry name" value="Metallo-B-lactamas"/>
</dbReference>
<dbReference type="PANTHER" id="PTHR42951">
    <property type="entry name" value="METALLO-BETA-LACTAMASE DOMAIN-CONTAINING"/>
    <property type="match status" value="1"/>
</dbReference>
<dbReference type="SMART" id="SM00849">
    <property type="entry name" value="Lactamase_B"/>
    <property type="match status" value="1"/>
</dbReference>
<accession>A0A381NA71</accession>
<dbReference type="CDD" id="cd16282">
    <property type="entry name" value="metallo-hydrolase-like_MBL-fold"/>
    <property type="match status" value="1"/>
</dbReference>
<dbReference type="AlphaFoldDB" id="A0A381NA71"/>